<evidence type="ECO:0000313" key="11">
    <source>
        <dbReference type="Proteomes" id="UP000070544"/>
    </source>
</evidence>
<accession>A0A139A9N8</accession>
<evidence type="ECO:0000256" key="4">
    <source>
        <dbReference type="ARBA" id="ARBA00009567"/>
    </source>
</evidence>
<dbReference type="PANTHER" id="PTHR15641:SF1">
    <property type="entry name" value="ELONGATOR COMPLEX PROTEIN 5"/>
    <property type="match status" value="1"/>
</dbReference>
<gene>
    <name evidence="10" type="ORF">M427DRAFT_59009</name>
</gene>
<comment type="subcellular location">
    <subcellularLocation>
        <location evidence="2">Cytoplasm</location>
    </subcellularLocation>
    <subcellularLocation>
        <location evidence="1">Nucleus</location>
    </subcellularLocation>
</comment>
<reference evidence="10 11" key="1">
    <citation type="journal article" date="2015" name="Genome Biol. Evol.">
        <title>Phylogenomic analyses indicate that early fungi evolved digesting cell walls of algal ancestors of land plants.</title>
        <authorList>
            <person name="Chang Y."/>
            <person name="Wang S."/>
            <person name="Sekimoto S."/>
            <person name="Aerts A.L."/>
            <person name="Choi C."/>
            <person name="Clum A."/>
            <person name="LaButti K.M."/>
            <person name="Lindquist E.A."/>
            <person name="Yee Ngan C."/>
            <person name="Ohm R.A."/>
            <person name="Salamov A.A."/>
            <person name="Grigoriev I.V."/>
            <person name="Spatafora J.W."/>
            <person name="Berbee M.L."/>
        </authorList>
    </citation>
    <scope>NUCLEOTIDE SEQUENCE [LARGE SCALE GENOMIC DNA]</scope>
    <source>
        <strain evidence="10 11">JEL478</strain>
    </source>
</reference>
<dbReference type="AlphaFoldDB" id="A0A139A9N8"/>
<keyword evidence="6" id="KW-0963">Cytoplasm</keyword>
<dbReference type="GO" id="GO:0000049">
    <property type="term" value="F:tRNA binding"/>
    <property type="evidence" value="ECO:0007669"/>
    <property type="project" value="TreeGrafter"/>
</dbReference>
<dbReference type="Gene3D" id="3.40.50.300">
    <property type="entry name" value="P-loop containing nucleotide triphosphate hydrolases"/>
    <property type="match status" value="1"/>
</dbReference>
<keyword evidence="7" id="KW-0819">tRNA processing</keyword>
<evidence type="ECO:0000256" key="6">
    <source>
        <dbReference type="ARBA" id="ARBA00022490"/>
    </source>
</evidence>
<protein>
    <recommendedName>
        <fullName evidence="5">Elongator complex protein 5</fullName>
    </recommendedName>
</protein>
<dbReference type="GO" id="GO:0033588">
    <property type="term" value="C:elongator holoenzyme complex"/>
    <property type="evidence" value="ECO:0007669"/>
    <property type="project" value="InterPro"/>
</dbReference>
<dbReference type="InterPro" id="IPR027417">
    <property type="entry name" value="P-loop_NTPase"/>
</dbReference>
<feature type="region of interest" description="Disordered" evidence="9">
    <location>
        <begin position="223"/>
        <end position="249"/>
    </location>
</feature>
<feature type="compositionally biased region" description="Low complexity" evidence="9">
    <location>
        <begin position="273"/>
        <end position="283"/>
    </location>
</feature>
<comment type="similarity">
    <text evidence="4">Belongs to the ELP5 family.</text>
</comment>
<name>A0A139A9N8_GONPJ</name>
<feature type="compositionally biased region" description="Acidic residues" evidence="9">
    <location>
        <begin position="288"/>
        <end position="305"/>
    </location>
</feature>
<dbReference type="Proteomes" id="UP000070544">
    <property type="component" value="Unassembled WGS sequence"/>
</dbReference>
<proteinExistence type="inferred from homology"/>
<dbReference type="Pfam" id="PF10483">
    <property type="entry name" value="Elong_Iki1"/>
    <property type="match status" value="1"/>
</dbReference>
<dbReference type="GO" id="GO:0005634">
    <property type="term" value="C:nucleus"/>
    <property type="evidence" value="ECO:0007669"/>
    <property type="project" value="UniProtKB-SubCell"/>
</dbReference>
<evidence type="ECO:0000256" key="1">
    <source>
        <dbReference type="ARBA" id="ARBA00004123"/>
    </source>
</evidence>
<evidence type="ECO:0000256" key="2">
    <source>
        <dbReference type="ARBA" id="ARBA00004496"/>
    </source>
</evidence>
<dbReference type="UniPathway" id="UPA00988"/>
<dbReference type="STRING" id="1344416.A0A139A9N8"/>
<comment type="pathway">
    <text evidence="3">tRNA modification; 5-methoxycarbonylmethyl-2-thiouridine-tRNA biosynthesis.</text>
</comment>
<dbReference type="EMBL" id="KQ965782">
    <property type="protein sequence ID" value="KXS13113.1"/>
    <property type="molecule type" value="Genomic_DNA"/>
</dbReference>
<dbReference type="GO" id="GO:0002098">
    <property type="term" value="P:tRNA wobble uridine modification"/>
    <property type="evidence" value="ECO:0007669"/>
    <property type="project" value="InterPro"/>
</dbReference>
<evidence type="ECO:0000256" key="3">
    <source>
        <dbReference type="ARBA" id="ARBA00005043"/>
    </source>
</evidence>
<evidence type="ECO:0000256" key="5">
    <source>
        <dbReference type="ARBA" id="ARBA00020264"/>
    </source>
</evidence>
<keyword evidence="8" id="KW-0539">Nucleus</keyword>
<dbReference type="GO" id="GO:0005829">
    <property type="term" value="C:cytosol"/>
    <property type="evidence" value="ECO:0007669"/>
    <property type="project" value="TreeGrafter"/>
</dbReference>
<evidence type="ECO:0000256" key="9">
    <source>
        <dbReference type="SAM" id="MobiDB-lite"/>
    </source>
</evidence>
<sequence>MTSLWALLNGRDTRHLIFALDTVDCSAEFFVSACSIASLELGHVILCCLEQSAKFYLPSSVLKNGKLTVLDFRSPWNGESEGTPRTQKTWEVAFDQMRAELPPEMFTTVVIDSFNVILRSTPLPNALRLLSELKRSLKGRGRVFVRHHVDIPPSISMGLSFRETIYHSADAFVWVGGKQQETTVDMIVRSPFLCEVEVKKRTGGLANEAVLCHVDPISQAIKRIDKTESDASQPPQIRSSKDRDPTNNLTFDLTLTEQQREARARVKLPFLKSSESQESSAAVVHHDDEDEDDITEDDEEEDLEA</sequence>
<dbReference type="InterPro" id="IPR019519">
    <property type="entry name" value="Elp5"/>
</dbReference>
<dbReference type="PANTHER" id="PTHR15641">
    <property type="entry name" value="ELONGATOR COMPLEX PROTEIN 5"/>
    <property type="match status" value="1"/>
</dbReference>
<feature type="region of interest" description="Disordered" evidence="9">
    <location>
        <begin position="266"/>
        <end position="305"/>
    </location>
</feature>
<evidence type="ECO:0000256" key="8">
    <source>
        <dbReference type="ARBA" id="ARBA00023242"/>
    </source>
</evidence>
<keyword evidence="11" id="KW-1185">Reference proteome</keyword>
<evidence type="ECO:0000256" key="7">
    <source>
        <dbReference type="ARBA" id="ARBA00022694"/>
    </source>
</evidence>
<organism evidence="10 11">
    <name type="scientific">Gonapodya prolifera (strain JEL478)</name>
    <name type="common">Monoblepharis prolifera</name>
    <dbReference type="NCBI Taxonomy" id="1344416"/>
    <lineage>
        <taxon>Eukaryota</taxon>
        <taxon>Fungi</taxon>
        <taxon>Fungi incertae sedis</taxon>
        <taxon>Chytridiomycota</taxon>
        <taxon>Chytridiomycota incertae sedis</taxon>
        <taxon>Monoblepharidomycetes</taxon>
        <taxon>Monoblepharidales</taxon>
        <taxon>Gonapodyaceae</taxon>
        <taxon>Gonapodya</taxon>
    </lineage>
</organism>
<dbReference type="OrthoDB" id="166907at2759"/>
<evidence type="ECO:0000313" key="10">
    <source>
        <dbReference type="EMBL" id="KXS13113.1"/>
    </source>
</evidence>